<accession>A0AAV1G9G6</accession>
<keyword evidence="3" id="KW-1185">Reference proteome</keyword>
<evidence type="ECO:0000313" key="3">
    <source>
        <dbReference type="Proteomes" id="UP001178508"/>
    </source>
</evidence>
<reference evidence="2" key="1">
    <citation type="submission" date="2023-08" db="EMBL/GenBank/DDBJ databases">
        <authorList>
            <person name="Alioto T."/>
            <person name="Alioto T."/>
            <person name="Gomez Garrido J."/>
        </authorList>
    </citation>
    <scope>NUCLEOTIDE SEQUENCE</scope>
</reference>
<dbReference type="AlphaFoldDB" id="A0AAV1G9G6"/>
<evidence type="ECO:0000256" key="1">
    <source>
        <dbReference type="SAM" id="MobiDB-lite"/>
    </source>
</evidence>
<dbReference type="EMBL" id="OY660876">
    <property type="protein sequence ID" value="CAJ1069870.1"/>
    <property type="molecule type" value="Genomic_DNA"/>
</dbReference>
<evidence type="ECO:0000313" key="2">
    <source>
        <dbReference type="EMBL" id="CAJ1069870.1"/>
    </source>
</evidence>
<organism evidence="2 3">
    <name type="scientific">Xyrichtys novacula</name>
    <name type="common">Pearly razorfish</name>
    <name type="synonym">Hemipteronotus novacula</name>
    <dbReference type="NCBI Taxonomy" id="13765"/>
    <lineage>
        <taxon>Eukaryota</taxon>
        <taxon>Metazoa</taxon>
        <taxon>Chordata</taxon>
        <taxon>Craniata</taxon>
        <taxon>Vertebrata</taxon>
        <taxon>Euteleostomi</taxon>
        <taxon>Actinopterygii</taxon>
        <taxon>Neopterygii</taxon>
        <taxon>Teleostei</taxon>
        <taxon>Neoteleostei</taxon>
        <taxon>Acanthomorphata</taxon>
        <taxon>Eupercaria</taxon>
        <taxon>Labriformes</taxon>
        <taxon>Labridae</taxon>
        <taxon>Xyrichtys</taxon>
    </lineage>
</organism>
<sequence length="79" mass="9156">MKAPVEPEEQQQRQQEEEQQQQKMMTMMITLMRRLSLLIQKGLRNHVKLVEVLIQSIMMKSHHVVPSVISVTGPRCCTG</sequence>
<protein>
    <submittedName>
        <fullName evidence="2">Uncharacterized protein</fullName>
    </submittedName>
</protein>
<proteinExistence type="predicted"/>
<gene>
    <name evidence="2" type="ORF">XNOV1_A038308</name>
</gene>
<dbReference type="Proteomes" id="UP001178508">
    <property type="component" value="Chromosome 13"/>
</dbReference>
<feature type="region of interest" description="Disordered" evidence="1">
    <location>
        <begin position="1"/>
        <end position="22"/>
    </location>
</feature>
<name>A0AAV1G9G6_XYRNO</name>